<dbReference type="EMBL" id="CWQJ01000004">
    <property type="protein sequence ID" value="CSB76001.1"/>
    <property type="molecule type" value="Genomic_DNA"/>
</dbReference>
<reference evidence="4 5" key="1">
    <citation type="submission" date="2015-07" db="EMBL/GenBank/DDBJ databases">
        <authorList>
            <consortium name="Pathogen Informatics"/>
        </authorList>
    </citation>
    <scope>NUCLEOTIDE SEQUENCE [LARGE SCALE GENOMIC DNA]</scope>
    <source>
        <strain evidence="3 4">A316</strain>
        <strain evidence="2 6">A325</strain>
        <strain evidence="1 5">A51</strain>
    </source>
</reference>
<evidence type="ECO:0000313" key="4">
    <source>
        <dbReference type="Proteomes" id="UP000041770"/>
    </source>
</evidence>
<sequence>MDRNEDLFDFTHHLLLIREEKVTRKLLSNGTGTLRSTARGEYSKGGTRDTNRVKTVVLVVARVFGRNHRFDQLFRHFFQLERDAALFTKLGDQFAVLTEDLHRSL</sequence>
<name>A0A655X126_VIBCL</name>
<dbReference type="Proteomes" id="UP000041770">
    <property type="component" value="Unassembled WGS sequence"/>
</dbReference>
<evidence type="ECO:0000313" key="2">
    <source>
        <dbReference type="EMBL" id="CSB76001.1"/>
    </source>
</evidence>
<protein>
    <submittedName>
        <fullName evidence="3">Uncharacterized protein</fullName>
    </submittedName>
</protein>
<dbReference type="EMBL" id="CWOW01000007">
    <property type="protein sequence ID" value="CSA47818.1"/>
    <property type="molecule type" value="Genomic_DNA"/>
</dbReference>
<gene>
    <name evidence="1" type="ORF">ERS013165_01686</name>
    <name evidence="3" type="ORF">ERS013200_00046</name>
    <name evidence="2" type="ORF">ERS013201_00868</name>
</gene>
<evidence type="ECO:0000313" key="6">
    <source>
        <dbReference type="Proteomes" id="UP000046067"/>
    </source>
</evidence>
<dbReference type="Proteomes" id="UP000046067">
    <property type="component" value="Unassembled WGS sequence"/>
</dbReference>
<evidence type="ECO:0000313" key="1">
    <source>
        <dbReference type="EMBL" id="CSA47818.1"/>
    </source>
</evidence>
<dbReference type="EMBL" id="CWQY01000001">
    <property type="protein sequence ID" value="CSB92457.1"/>
    <property type="molecule type" value="Genomic_DNA"/>
</dbReference>
<proteinExistence type="predicted"/>
<evidence type="ECO:0000313" key="5">
    <source>
        <dbReference type="Proteomes" id="UP000044806"/>
    </source>
</evidence>
<dbReference type="AlphaFoldDB" id="A0A655X126"/>
<accession>A0A655X126</accession>
<organism evidence="3 4">
    <name type="scientific">Vibrio cholerae</name>
    <dbReference type="NCBI Taxonomy" id="666"/>
    <lineage>
        <taxon>Bacteria</taxon>
        <taxon>Pseudomonadati</taxon>
        <taxon>Pseudomonadota</taxon>
        <taxon>Gammaproteobacteria</taxon>
        <taxon>Vibrionales</taxon>
        <taxon>Vibrionaceae</taxon>
        <taxon>Vibrio</taxon>
    </lineage>
</organism>
<evidence type="ECO:0000313" key="3">
    <source>
        <dbReference type="EMBL" id="CSB92457.1"/>
    </source>
</evidence>
<dbReference type="Proteomes" id="UP000044806">
    <property type="component" value="Unassembled WGS sequence"/>
</dbReference>